<dbReference type="SUPFAM" id="SSF81296">
    <property type="entry name" value="E set domains"/>
    <property type="match status" value="2"/>
</dbReference>
<organism evidence="3 4">
    <name type="scientific">Lactarius akahatsu</name>
    <dbReference type="NCBI Taxonomy" id="416441"/>
    <lineage>
        <taxon>Eukaryota</taxon>
        <taxon>Fungi</taxon>
        <taxon>Dikarya</taxon>
        <taxon>Basidiomycota</taxon>
        <taxon>Agaricomycotina</taxon>
        <taxon>Agaricomycetes</taxon>
        <taxon>Russulales</taxon>
        <taxon>Russulaceae</taxon>
        <taxon>Lactarius</taxon>
    </lineage>
</organism>
<dbReference type="GO" id="GO:0015031">
    <property type="term" value="P:protein transport"/>
    <property type="evidence" value="ECO:0007669"/>
    <property type="project" value="TreeGrafter"/>
</dbReference>
<comment type="caution">
    <text evidence="3">The sequence shown here is derived from an EMBL/GenBank/DDBJ whole genome shotgun (WGS) entry which is preliminary data.</text>
</comment>
<dbReference type="PANTHER" id="PTHR11188">
    <property type="entry name" value="ARRESTIN DOMAIN CONTAINING PROTEIN"/>
    <property type="match status" value="1"/>
</dbReference>
<evidence type="ECO:0000259" key="2">
    <source>
        <dbReference type="SMART" id="SM01017"/>
    </source>
</evidence>
<evidence type="ECO:0000313" key="4">
    <source>
        <dbReference type="Proteomes" id="UP001201163"/>
    </source>
</evidence>
<gene>
    <name evidence="3" type="ORF">EDB92DRAFT_1792609</name>
</gene>
<dbReference type="GO" id="GO:0005737">
    <property type="term" value="C:cytoplasm"/>
    <property type="evidence" value="ECO:0007669"/>
    <property type="project" value="TreeGrafter"/>
</dbReference>
<proteinExistence type="predicted"/>
<feature type="region of interest" description="Disordered" evidence="1">
    <location>
        <begin position="33"/>
        <end position="53"/>
    </location>
</feature>
<dbReference type="Gene3D" id="2.60.40.640">
    <property type="match status" value="1"/>
</dbReference>
<sequence length="513" mass="57077">MAAAELECLLGNANGKLKIGATVQPYHRDLLSRLETDDPTSPRRPANPTTLERAKVRPRVELDIQLAGDTFVQGQCISGHLVVHVRSHRRADTQVLLANNTLRVIGFEYLTDSPTFHVFYHLSQRFDDISYAGEQIFSESPDYSDEEGYREAKEGLHVLPFEMGLPMDSRFGKPKGVIDVPGGVAMRYIIMASIDIKDPDTNRLSLAHFYRQCSIWPGLSLRELLAPSTRPLVSTAVFSVPQGGSYSKLRLAARVPRPSYFTGQSCYVHVQIANNTQRTVRSLCMTLVRTTTIYRPRSTNHGGKTDEYIANKYTVKTVIEDISESRLVMAERTTRRAASSRGWWTGVNPDEKTAFTHRILVPPDAISVARSKLLAVDHAIRVTIYASAGMLGPTTHLSVTLPIRIVSMLSVDPPTSVAGPGDMIGATYNRDGGLNGSSGEPRLHRSELENRTDPPPTYRTRPPSLEQPQNTIVSSRYAYPEHRFIHCAKHIFPFYDNVKLKSTRIVGAIAILQ</sequence>
<dbReference type="Pfam" id="PF02752">
    <property type="entry name" value="Arrestin_C"/>
    <property type="match status" value="1"/>
</dbReference>
<dbReference type="InterPro" id="IPR014752">
    <property type="entry name" value="Arrestin-like_C"/>
</dbReference>
<dbReference type="EMBL" id="JAKELL010000007">
    <property type="protein sequence ID" value="KAH8997373.1"/>
    <property type="molecule type" value="Genomic_DNA"/>
</dbReference>
<dbReference type="PANTHER" id="PTHR11188:SF176">
    <property type="entry name" value="ARRESTIN DOMAIN-CONTAINING PROTEIN 1"/>
    <property type="match status" value="1"/>
</dbReference>
<keyword evidence="4" id="KW-1185">Reference proteome</keyword>
<dbReference type="InterPro" id="IPR050357">
    <property type="entry name" value="Arrestin_domain-protein"/>
</dbReference>
<feature type="region of interest" description="Disordered" evidence="1">
    <location>
        <begin position="423"/>
        <end position="468"/>
    </location>
</feature>
<name>A0AAD4LNM6_9AGAM</name>
<reference evidence="3" key="1">
    <citation type="submission" date="2022-01" db="EMBL/GenBank/DDBJ databases">
        <title>Comparative genomics reveals a dynamic genome evolution in the ectomycorrhizal milk-cap (Lactarius) mushrooms.</title>
        <authorList>
            <consortium name="DOE Joint Genome Institute"/>
            <person name="Lebreton A."/>
            <person name="Tang N."/>
            <person name="Kuo A."/>
            <person name="LaButti K."/>
            <person name="Drula E."/>
            <person name="Barry K."/>
            <person name="Clum A."/>
            <person name="Lipzen A."/>
            <person name="Mousain D."/>
            <person name="Ng V."/>
            <person name="Wang R."/>
            <person name="Wang X."/>
            <person name="Dai Y."/>
            <person name="Henrissat B."/>
            <person name="Grigoriev I.V."/>
            <person name="Guerin-Laguette A."/>
            <person name="Yu F."/>
            <person name="Martin F.M."/>
        </authorList>
    </citation>
    <scope>NUCLEOTIDE SEQUENCE</scope>
    <source>
        <strain evidence="3">QP</strain>
    </source>
</reference>
<feature type="compositionally biased region" description="Basic and acidic residues" evidence="1">
    <location>
        <begin position="441"/>
        <end position="452"/>
    </location>
</feature>
<accession>A0AAD4LNM6</accession>
<dbReference type="InterPro" id="IPR011022">
    <property type="entry name" value="Arrestin_C-like"/>
</dbReference>
<dbReference type="Proteomes" id="UP001201163">
    <property type="component" value="Unassembled WGS sequence"/>
</dbReference>
<feature type="domain" description="Arrestin C-terminal-like" evidence="2">
    <location>
        <begin position="245"/>
        <end position="410"/>
    </location>
</feature>
<evidence type="ECO:0000256" key="1">
    <source>
        <dbReference type="SAM" id="MobiDB-lite"/>
    </source>
</evidence>
<dbReference type="SMART" id="SM01017">
    <property type="entry name" value="Arrestin_C"/>
    <property type="match status" value="1"/>
</dbReference>
<dbReference type="AlphaFoldDB" id="A0AAD4LNM6"/>
<dbReference type="InterPro" id="IPR014756">
    <property type="entry name" value="Ig_E-set"/>
</dbReference>
<evidence type="ECO:0000313" key="3">
    <source>
        <dbReference type="EMBL" id="KAH8997373.1"/>
    </source>
</evidence>
<protein>
    <recommendedName>
        <fullName evidence="2">Arrestin C-terminal-like domain-containing protein</fullName>
    </recommendedName>
</protein>